<accession>A0AAD0JQ40</accession>
<organism evidence="2 3">
    <name type="scientific">Dietzia psychralcaliphila</name>
    <dbReference type="NCBI Taxonomy" id="139021"/>
    <lineage>
        <taxon>Bacteria</taxon>
        <taxon>Bacillati</taxon>
        <taxon>Actinomycetota</taxon>
        <taxon>Actinomycetes</taxon>
        <taxon>Mycobacteriales</taxon>
        <taxon>Dietziaceae</taxon>
        <taxon>Dietzia</taxon>
    </lineage>
</organism>
<evidence type="ECO:0000313" key="2">
    <source>
        <dbReference type="EMBL" id="AWH94699.1"/>
    </source>
</evidence>
<dbReference type="EMBL" id="CP015453">
    <property type="protein sequence ID" value="AWH94699.1"/>
    <property type="molecule type" value="Genomic_DNA"/>
</dbReference>
<evidence type="ECO:0000256" key="1">
    <source>
        <dbReference type="SAM" id="MobiDB-lite"/>
    </source>
</evidence>
<dbReference type="KEGG" id="dpc:A6048_03365"/>
<protein>
    <submittedName>
        <fullName evidence="2">Uncharacterized protein</fullName>
    </submittedName>
</protein>
<feature type="compositionally biased region" description="Low complexity" evidence="1">
    <location>
        <begin position="87"/>
        <end position="113"/>
    </location>
</feature>
<gene>
    <name evidence="2" type="ORF">A6048_03365</name>
</gene>
<keyword evidence="3" id="KW-1185">Reference proteome</keyword>
<proteinExistence type="predicted"/>
<feature type="region of interest" description="Disordered" evidence="1">
    <location>
        <begin position="84"/>
        <end position="113"/>
    </location>
</feature>
<sequence>MLGACVVVVIARGEVDGVWVDVGVGVGVGVGADLALVDGVAVADGLGTVVTVEREVAGGRAVTAGVDNGDGDASLVSLAVGARVSSDDSAPATATTSAWSSSTCSTSAASPER</sequence>
<dbReference type="AlphaFoldDB" id="A0AAD0JQ40"/>
<name>A0AAD0JQ40_9ACTN</name>
<reference evidence="2 3" key="1">
    <citation type="submission" date="2016-04" db="EMBL/GenBank/DDBJ databases">
        <title>Complete genome sequence of the haloalkaliphilic hydrocarbon-degrading bacterium Dietzia psychralcaliphila ILA-1T, isolated from a drain of a fish product-processing plant.</title>
        <authorList>
            <person name="Zhao J."/>
            <person name="Hu B."/>
            <person name="Geng S."/>
            <person name="Nie Y."/>
            <person name="Tang Y."/>
        </authorList>
    </citation>
    <scope>NUCLEOTIDE SEQUENCE [LARGE SCALE GENOMIC DNA]</scope>
    <source>
        <strain evidence="2 3">ILA-1</strain>
    </source>
</reference>
<evidence type="ECO:0000313" key="3">
    <source>
        <dbReference type="Proteomes" id="UP000244903"/>
    </source>
</evidence>
<dbReference type="Proteomes" id="UP000244903">
    <property type="component" value="Chromosome"/>
</dbReference>